<evidence type="ECO:0000256" key="3">
    <source>
        <dbReference type="ARBA" id="ARBA00022737"/>
    </source>
</evidence>
<feature type="region of interest" description="Disordered" evidence="10">
    <location>
        <begin position="105"/>
        <end position="126"/>
    </location>
</feature>
<dbReference type="GO" id="GO:0005634">
    <property type="term" value="C:nucleus"/>
    <property type="evidence" value="ECO:0007669"/>
    <property type="project" value="UniProtKB-SubCell"/>
</dbReference>
<feature type="compositionally biased region" description="Basic and acidic residues" evidence="10">
    <location>
        <begin position="116"/>
        <end position="126"/>
    </location>
</feature>
<feature type="compositionally biased region" description="Basic and acidic residues" evidence="10">
    <location>
        <begin position="1058"/>
        <end position="1077"/>
    </location>
</feature>
<dbReference type="InterPro" id="IPR036236">
    <property type="entry name" value="Znf_C2H2_sf"/>
</dbReference>
<keyword evidence="6" id="KW-0805">Transcription regulation</keyword>
<dbReference type="FunFam" id="3.30.160.60:FF:000594">
    <property type="entry name" value="Transcription factor HIVEP2"/>
    <property type="match status" value="1"/>
</dbReference>
<dbReference type="InterPro" id="IPR003604">
    <property type="entry name" value="Matrin/U1-like-C_Znf_C2H2"/>
</dbReference>
<dbReference type="Proteomes" id="UP000291343">
    <property type="component" value="Unassembled WGS sequence"/>
</dbReference>
<feature type="compositionally biased region" description="Polar residues" evidence="10">
    <location>
        <begin position="806"/>
        <end position="815"/>
    </location>
</feature>
<feature type="compositionally biased region" description="Polar residues" evidence="10">
    <location>
        <begin position="283"/>
        <end position="315"/>
    </location>
</feature>
<feature type="compositionally biased region" description="Polar residues" evidence="10">
    <location>
        <begin position="828"/>
        <end position="837"/>
    </location>
</feature>
<evidence type="ECO:0000259" key="11">
    <source>
        <dbReference type="PROSITE" id="PS50157"/>
    </source>
</evidence>
<dbReference type="OrthoDB" id="10042249at2759"/>
<keyword evidence="8" id="KW-0539">Nucleus</keyword>
<feature type="domain" description="C2H2-type" evidence="11">
    <location>
        <begin position="1790"/>
        <end position="1819"/>
    </location>
</feature>
<feature type="domain" description="C2H2-type" evidence="11">
    <location>
        <begin position="134"/>
        <end position="161"/>
    </location>
</feature>
<feature type="compositionally biased region" description="Basic and acidic residues" evidence="10">
    <location>
        <begin position="1524"/>
        <end position="1539"/>
    </location>
</feature>
<dbReference type="Gene3D" id="3.30.160.60">
    <property type="entry name" value="Classic Zinc Finger"/>
    <property type="match status" value="6"/>
</dbReference>
<feature type="compositionally biased region" description="Basic and acidic residues" evidence="10">
    <location>
        <begin position="1220"/>
        <end position="1248"/>
    </location>
</feature>
<feature type="domain" description="C2H2-type" evidence="11">
    <location>
        <begin position="1835"/>
        <end position="1864"/>
    </location>
</feature>
<dbReference type="PROSITE" id="PS00028">
    <property type="entry name" value="ZINC_FINGER_C2H2_1"/>
    <property type="match status" value="7"/>
</dbReference>
<keyword evidence="7" id="KW-0804">Transcription</keyword>
<evidence type="ECO:0000256" key="9">
    <source>
        <dbReference type="PROSITE-ProRule" id="PRU00042"/>
    </source>
</evidence>
<feature type="region of interest" description="Disordered" evidence="10">
    <location>
        <begin position="974"/>
        <end position="1096"/>
    </location>
</feature>
<feature type="region of interest" description="Disordered" evidence="10">
    <location>
        <begin position="796"/>
        <end position="837"/>
    </location>
</feature>
<feature type="compositionally biased region" description="Acidic residues" evidence="10">
    <location>
        <begin position="1369"/>
        <end position="1405"/>
    </location>
</feature>
<dbReference type="GO" id="GO:0000981">
    <property type="term" value="F:DNA-binding transcription factor activity, RNA polymerase II-specific"/>
    <property type="evidence" value="ECO:0007669"/>
    <property type="project" value="TreeGrafter"/>
</dbReference>
<name>A0A482XCK0_LAOST</name>
<feature type="compositionally biased region" description="Low complexity" evidence="10">
    <location>
        <begin position="1459"/>
        <end position="1476"/>
    </location>
</feature>
<accession>A0A482XCK0</accession>
<feature type="domain" description="C2H2-type" evidence="11">
    <location>
        <begin position="1275"/>
        <end position="1302"/>
    </location>
</feature>
<feature type="compositionally biased region" description="Polar residues" evidence="10">
    <location>
        <begin position="981"/>
        <end position="1003"/>
    </location>
</feature>
<feature type="region of interest" description="Disordered" evidence="10">
    <location>
        <begin position="1425"/>
        <end position="1564"/>
    </location>
</feature>
<feature type="compositionally biased region" description="Polar residues" evidence="10">
    <location>
        <begin position="232"/>
        <end position="259"/>
    </location>
</feature>
<feature type="region of interest" description="Disordered" evidence="10">
    <location>
        <begin position="191"/>
        <end position="259"/>
    </location>
</feature>
<dbReference type="SUPFAM" id="SSF57667">
    <property type="entry name" value="beta-beta-alpha zinc fingers"/>
    <property type="match status" value="4"/>
</dbReference>
<feature type="domain" description="C2H2-type" evidence="11">
    <location>
        <begin position="1303"/>
        <end position="1327"/>
    </location>
</feature>
<feature type="compositionally biased region" description="Low complexity" evidence="10">
    <location>
        <begin position="70"/>
        <end position="84"/>
    </location>
</feature>
<gene>
    <name evidence="12" type="ORF">LSTR_LSTR001684</name>
</gene>
<dbReference type="InParanoid" id="A0A482XCK0"/>
<evidence type="ECO:0000313" key="12">
    <source>
        <dbReference type="EMBL" id="RZF43423.1"/>
    </source>
</evidence>
<evidence type="ECO:0000256" key="10">
    <source>
        <dbReference type="SAM" id="MobiDB-lite"/>
    </source>
</evidence>
<dbReference type="STRING" id="195883.A0A482XCK0"/>
<dbReference type="GO" id="GO:0000978">
    <property type="term" value="F:RNA polymerase II cis-regulatory region sequence-specific DNA binding"/>
    <property type="evidence" value="ECO:0007669"/>
    <property type="project" value="TreeGrafter"/>
</dbReference>
<feature type="compositionally biased region" description="Basic and acidic residues" evidence="10">
    <location>
        <begin position="1707"/>
        <end position="1721"/>
    </location>
</feature>
<dbReference type="PANTHER" id="PTHR45944">
    <property type="entry name" value="SCHNURRI, ISOFORM F"/>
    <property type="match status" value="1"/>
</dbReference>
<evidence type="ECO:0000256" key="7">
    <source>
        <dbReference type="ARBA" id="ARBA00023163"/>
    </source>
</evidence>
<dbReference type="FunFam" id="3.30.160.60:FF:000065">
    <property type="entry name" value="B-cell CLL/lymphoma 6, member B"/>
    <property type="match status" value="1"/>
</dbReference>
<feature type="region of interest" description="Disordered" evidence="10">
    <location>
        <begin position="442"/>
        <end position="489"/>
    </location>
</feature>
<dbReference type="SMART" id="SM00451">
    <property type="entry name" value="ZnF_U1"/>
    <property type="match status" value="2"/>
</dbReference>
<feature type="compositionally biased region" description="Low complexity" evidence="10">
    <location>
        <begin position="1426"/>
        <end position="1435"/>
    </location>
</feature>
<feature type="region of interest" description="Disordered" evidence="10">
    <location>
        <begin position="1688"/>
        <end position="1749"/>
    </location>
</feature>
<dbReference type="PANTHER" id="PTHR45944:SF2">
    <property type="entry name" value="SCHNURRI, ISOFORM F"/>
    <property type="match status" value="1"/>
</dbReference>
<feature type="region of interest" description="Disordered" evidence="10">
    <location>
        <begin position="1"/>
        <end position="84"/>
    </location>
</feature>
<feature type="region of interest" description="Disordered" evidence="10">
    <location>
        <begin position="1644"/>
        <end position="1664"/>
    </location>
</feature>
<feature type="compositionally biased region" description="Polar residues" evidence="10">
    <location>
        <begin position="20"/>
        <end position="30"/>
    </location>
</feature>
<keyword evidence="13" id="KW-1185">Reference proteome</keyword>
<dbReference type="InterPro" id="IPR013087">
    <property type="entry name" value="Znf_C2H2_type"/>
</dbReference>
<keyword evidence="3" id="KW-0677">Repeat</keyword>
<evidence type="ECO:0000313" key="13">
    <source>
        <dbReference type="Proteomes" id="UP000291343"/>
    </source>
</evidence>
<protein>
    <recommendedName>
        <fullName evidence="11">C2H2-type domain-containing protein</fullName>
    </recommendedName>
</protein>
<keyword evidence="2" id="KW-0479">Metal-binding</keyword>
<feature type="region of interest" description="Disordered" evidence="10">
    <location>
        <begin position="730"/>
        <end position="753"/>
    </location>
</feature>
<dbReference type="InterPro" id="IPR051969">
    <property type="entry name" value="Zinc-finger_DNA-bd_regulators"/>
</dbReference>
<evidence type="ECO:0000256" key="6">
    <source>
        <dbReference type="ARBA" id="ARBA00023015"/>
    </source>
</evidence>
<feature type="domain" description="C2H2-type" evidence="11">
    <location>
        <begin position="1762"/>
        <end position="1789"/>
    </location>
</feature>
<dbReference type="Pfam" id="PF00096">
    <property type="entry name" value="zf-C2H2"/>
    <property type="match status" value="2"/>
</dbReference>
<reference evidence="12 13" key="1">
    <citation type="journal article" date="2017" name="Gigascience">
        <title>Genome sequence of the small brown planthopper, Laodelphax striatellus.</title>
        <authorList>
            <person name="Zhu J."/>
            <person name="Jiang F."/>
            <person name="Wang X."/>
            <person name="Yang P."/>
            <person name="Bao Y."/>
            <person name="Zhao W."/>
            <person name="Wang W."/>
            <person name="Lu H."/>
            <person name="Wang Q."/>
            <person name="Cui N."/>
            <person name="Li J."/>
            <person name="Chen X."/>
            <person name="Luo L."/>
            <person name="Yu J."/>
            <person name="Kang L."/>
            <person name="Cui F."/>
        </authorList>
    </citation>
    <scope>NUCLEOTIDE SEQUENCE [LARGE SCALE GENOMIC DNA]</scope>
    <source>
        <strain evidence="12">Lst14</strain>
    </source>
</reference>
<feature type="domain" description="C2H2-type" evidence="11">
    <location>
        <begin position="162"/>
        <end position="187"/>
    </location>
</feature>
<organism evidence="12 13">
    <name type="scientific">Laodelphax striatellus</name>
    <name type="common">Small brown planthopper</name>
    <name type="synonym">Delphax striatella</name>
    <dbReference type="NCBI Taxonomy" id="195883"/>
    <lineage>
        <taxon>Eukaryota</taxon>
        <taxon>Metazoa</taxon>
        <taxon>Ecdysozoa</taxon>
        <taxon>Arthropoda</taxon>
        <taxon>Hexapoda</taxon>
        <taxon>Insecta</taxon>
        <taxon>Pterygota</taxon>
        <taxon>Neoptera</taxon>
        <taxon>Paraneoptera</taxon>
        <taxon>Hemiptera</taxon>
        <taxon>Auchenorrhyncha</taxon>
        <taxon>Fulgoroidea</taxon>
        <taxon>Delphacidae</taxon>
        <taxon>Criomorphinae</taxon>
        <taxon>Laodelphax</taxon>
    </lineage>
</organism>
<comment type="caution">
    <text evidence="12">The sequence shown here is derived from an EMBL/GenBank/DDBJ whole genome shotgun (WGS) entry which is preliminary data.</text>
</comment>
<evidence type="ECO:0000256" key="1">
    <source>
        <dbReference type="ARBA" id="ARBA00004123"/>
    </source>
</evidence>
<evidence type="ECO:0000256" key="2">
    <source>
        <dbReference type="ARBA" id="ARBA00022723"/>
    </source>
</evidence>
<feature type="region of interest" description="Disordered" evidence="10">
    <location>
        <begin position="1359"/>
        <end position="1405"/>
    </location>
</feature>
<dbReference type="SMART" id="SM00355">
    <property type="entry name" value="ZnF_C2H2"/>
    <property type="match status" value="8"/>
</dbReference>
<sequence>MPRRKGHGIPPTKRIKAEQNVATKTTQKSSKGAEKDGENIQVPSKSEIGKSGVEPQIAPKSVNGNGGGSSSSDAEGGSSNGENNYLHKKFKKIAATATAESNLPITNGVDCVSSNRPKEDETQDESKVISGGRYMCPYCKLACAKPSVLEKHIRAHTNERPYPCVPCGFAFKTKSNLYKHCRSRAHAVKVGEADTDEPGKCQDAAAAGAAAAPELSGSDDDSSIEHHAQAQARLNQASPVTSTGLPPTPTSQQNISVTDFQKKIDDRISKTIYKPKFHTSSLYAENSSQSPVSELSTTAKEGWSSDTPTQTNSLSLKMPPVDRAPLSENSVSSPFTSCSSPSPEFLQRHISKLISDNQAIVETMDPIWPKKFLHRSNSKEASHSPSSPFTSLASDPVLSLKKTDSSEVVQSFTNYSSLSEKISEHHSKLALALLRPSDNLEHNYRTPSPLMQDVCNDQQPLNLTTNSSKLDQTGSSSRKRSYSEGFPYGLTESELPPQSSIKLIKSAAGLSRAVPSELNISLDSNNFNVKYMNNMMSNSVMKDSSFKSNIPTEAHEVVVTDTISSMKSSSNSVSSKSQSPELRYVCQTCNIQCKNAQVLGIHQMYYCKGNDGSMGHDKVLDDDGVQSKSPQKGEGPVMIAPPFPSPGPLLGNTPLVDSYTRPVSEHKIDRKPPFKKIRHDSEGTTYLQIQRTEDKKSRPLLTTLRSLEELSKSPMKNNLHMFGGEVKILDDTSGESKTMRIEPSNRGSQGSSEIILDISSASGYKDKLNNNESGTAKEKTPQIVVNIAKTGFHSGGTIVQVPHKMPSSQETNQQRSSKSGTKDLSSSHVSPPNISNSKYPSSNNLIIPIIPNIITPSLTVAGVASPVQLPLAPFTPIIADKAIINPLTSITGYNPLTLPPAPLLCTTVAAAAVSPSLTPIPAPYTGGIVTILHGGKAIPYVPGMPGPHTLLQTSPALASSPNELPRNNKVIEHSKTEHASSEPQSNDSKNQRTHSAQNSPTSSDGKKVTIPSIKLDSAENQNKALPDAKQSTTTVKIISNRRNTISPTTSSASSVPEKNAEKSEEETSTKNANERRFLRPTSLPLKPGTFTPKKLSTPNCSNVLPLVSPETPRPRKSYGQLYLNGHAYTYLGLKCSTRVFFCTLNKPQPIYVPLTPEHSNISMYSNWKIRSDADPNPFGLEPGQAMAHYDSRHRPTSFTVASTTKFEAVTHSSQWKCRSSTEHSLKTEPANKLDSPEEKDESPKENAPKRIKIFDGGFESNEDYIYVRGRGRGRYVCEVCGIRCKKPSMLKKHIRTHTDVRPFTCKHCNFSFKTKGNLTKHMKSKAHFKKCTELGIDPVPISVDDTQINAELLARQQAMRADRGLDPNLTDEDEDAEEEEEEEEDDEDEDDDDVDVDGDDDDYEDEWNSRLEQDAARSLLSLSKVAASTAAQSSAVRGGLVAPHGRPHTYPYSHPLTATPLSHPHHTTQPQTPTLSAISAQREREKVSQNTGLARVHPDEPPAQVERSEAGVASRYYFPSTRNLQDDKTKTSPDADRNESSSNKETTDSEKNPPPSCPIDLSYKSSDESRARTCEAALLLASLCSTVDALPSTPTPVADVSEDSQLLQAYLTERAVKQQNMKQHQYHRPQVAVLYTGTNSIQTIDSSKASPTEKPPLDGSFTTQDKSKFLSISKAPNFHVESLIRPTPEPVAASHSNPAQDDDESDKESSTKKSEHGHDIADSVDDAPPSDAPPSKKPKAEFIPPSNGPPPNYVSVLEDGRSMCLICNKLFTKPSQLWLHVNIHYFERPFRCESCAVSFRTKGHLQKHQRSVTHMNKMSMNSTFGTATTSNPRPFKCDDCKIAFRIHGHLAKHLRSKMHIMKLECLGKLPFGTYAEMERSGINMNDIDTTDCDNSLESLQLLAQKLIDKDPSKLGQWDPLIQRSMSTGETSSEEEDSPAAILTKSGLHAAAPRGAPAIIHDATFKGPSPKSNELPPTIFNSSTVISNSSDVFALSQHPKTDPLKTVIQRGSQLVYGEPKKSDESGNVLRVSAPIGGSFAGESGLPRPSTANSVLVPSTRNYTQPIGRFTTKLLMNSSQVSERTRDSTVVSAIRSKVETNYEKNCS</sequence>
<comment type="subcellular location">
    <subcellularLocation>
        <location evidence="1">Nucleus</location>
    </subcellularLocation>
</comment>
<feature type="compositionally biased region" description="Low complexity" evidence="10">
    <location>
        <begin position="816"/>
        <end position="827"/>
    </location>
</feature>
<dbReference type="PROSITE" id="PS50157">
    <property type="entry name" value="ZINC_FINGER_C2H2_2"/>
    <property type="match status" value="7"/>
</dbReference>
<keyword evidence="4 9" id="KW-0863">Zinc-finger</keyword>
<proteinExistence type="predicted"/>
<feature type="compositionally biased region" description="Basic and acidic residues" evidence="10">
    <location>
        <begin position="191"/>
        <end position="200"/>
    </location>
</feature>
<evidence type="ECO:0000256" key="8">
    <source>
        <dbReference type="ARBA" id="ARBA00023242"/>
    </source>
</evidence>
<dbReference type="FunFam" id="3.30.160.60:FF:000145">
    <property type="entry name" value="Zinc finger protein 574"/>
    <property type="match status" value="2"/>
</dbReference>
<keyword evidence="5" id="KW-0862">Zinc</keyword>
<evidence type="ECO:0000256" key="4">
    <source>
        <dbReference type="ARBA" id="ARBA00022771"/>
    </source>
</evidence>
<feature type="compositionally biased region" description="Polar residues" evidence="10">
    <location>
        <begin position="1018"/>
        <end position="1056"/>
    </location>
</feature>
<dbReference type="GO" id="GO:0008270">
    <property type="term" value="F:zinc ion binding"/>
    <property type="evidence" value="ECO:0007669"/>
    <property type="project" value="UniProtKB-KW"/>
</dbReference>
<feature type="compositionally biased region" description="Polar residues" evidence="10">
    <location>
        <begin position="455"/>
        <end position="476"/>
    </location>
</feature>
<dbReference type="EMBL" id="QKKF02012754">
    <property type="protein sequence ID" value="RZF43423.1"/>
    <property type="molecule type" value="Genomic_DNA"/>
</dbReference>
<feature type="region of interest" description="Disordered" evidence="10">
    <location>
        <begin position="1220"/>
        <end position="1249"/>
    </location>
</feature>
<evidence type="ECO:0000256" key="5">
    <source>
        <dbReference type="ARBA" id="ARBA00022833"/>
    </source>
</evidence>
<feature type="region of interest" description="Disordered" evidence="10">
    <location>
        <begin position="283"/>
        <end position="318"/>
    </location>
</feature>
<dbReference type="FunCoup" id="A0A482XCK0">
    <property type="interactions" value="219"/>
</dbReference>